<feature type="domain" description="Quercetin 2,3-dioxygenase C-terminal cupin" evidence="4">
    <location>
        <begin position="155"/>
        <end position="232"/>
    </location>
</feature>
<accession>A0ABW5CS24</accession>
<feature type="domain" description="Pirin N-terminal" evidence="3">
    <location>
        <begin position="13"/>
        <end position="118"/>
    </location>
</feature>
<dbReference type="EMBL" id="JBHUIM010000001">
    <property type="protein sequence ID" value="MFD2244699.1"/>
    <property type="molecule type" value="Genomic_DNA"/>
</dbReference>
<dbReference type="Proteomes" id="UP001597374">
    <property type="component" value="Unassembled WGS sequence"/>
</dbReference>
<dbReference type="Pfam" id="PF17954">
    <property type="entry name" value="Pirin_C_2"/>
    <property type="match status" value="1"/>
</dbReference>
<organism evidence="5 6">
    <name type="scientific">Pontibacter ruber</name>
    <dbReference type="NCBI Taxonomy" id="1343895"/>
    <lineage>
        <taxon>Bacteria</taxon>
        <taxon>Pseudomonadati</taxon>
        <taxon>Bacteroidota</taxon>
        <taxon>Cytophagia</taxon>
        <taxon>Cytophagales</taxon>
        <taxon>Hymenobacteraceae</taxon>
        <taxon>Pontibacter</taxon>
    </lineage>
</organism>
<comment type="similarity">
    <text evidence="1 2">Belongs to the pirin family.</text>
</comment>
<dbReference type="Gene3D" id="2.60.120.10">
    <property type="entry name" value="Jelly Rolls"/>
    <property type="match status" value="2"/>
</dbReference>
<name>A0ABW5CS24_9BACT</name>
<dbReference type="CDD" id="cd02910">
    <property type="entry name" value="cupin_Yhhw_N"/>
    <property type="match status" value="1"/>
</dbReference>
<keyword evidence="6" id="KW-1185">Reference proteome</keyword>
<dbReference type="Pfam" id="PF02678">
    <property type="entry name" value="Pirin"/>
    <property type="match status" value="1"/>
</dbReference>
<evidence type="ECO:0000256" key="2">
    <source>
        <dbReference type="RuleBase" id="RU003457"/>
    </source>
</evidence>
<dbReference type="InterPro" id="IPR012093">
    <property type="entry name" value="Pirin"/>
</dbReference>
<dbReference type="InterPro" id="IPR011051">
    <property type="entry name" value="RmlC_Cupin_sf"/>
</dbReference>
<comment type="caution">
    <text evidence="5">The sequence shown here is derived from an EMBL/GenBank/DDBJ whole genome shotgun (WGS) entry which is preliminary data.</text>
</comment>
<dbReference type="PIRSF" id="PIRSF006232">
    <property type="entry name" value="Pirin"/>
    <property type="match status" value="1"/>
</dbReference>
<evidence type="ECO:0000259" key="4">
    <source>
        <dbReference type="Pfam" id="PF17954"/>
    </source>
</evidence>
<evidence type="ECO:0000313" key="6">
    <source>
        <dbReference type="Proteomes" id="UP001597374"/>
    </source>
</evidence>
<dbReference type="PANTHER" id="PTHR43212:SF3">
    <property type="entry name" value="QUERCETIN 2,3-DIOXYGENASE"/>
    <property type="match status" value="1"/>
</dbReference>
<evidence type="ECO:0000313" key="5">
    <source>
        <dbReference type="EMBL" id="MFD2244699.1"/>
    </source>
</evidence>
<proteinExistence type="inferred from homology"/>
<sequence>MIKLINASERHEARVGDWLQSAYLFSFADYYDPSNVQFGPLRVFNDDIVSSHSGFPLHPHADMEIVTILLDGEMTHKDSLGNESRLAAGEVQRITAGTGVTHSITNESDKEAHLLQLWFLPNKRGLAPSYEQMKVDFPDTKNKLVPLVTGQKVLEDVLFMNSNSTVYHATLGQGENIDFRTFKIRRSLIYVLDGSLVINSIEADRHDQIRLDDQEVVSIHATSAASLILVDVPALEVNY</sequence>
<gene>
    <name evidence="5" type="ORF">ACFSKP_00440</name>
</gene>
<dbReference type="RefSeq" id="WP_250429940.1">
    <property type="nucleotide sequence ID" value="NZ_JALPRR010000002.1"/>
</dbReference>
<dbReference type="InterPro" id="IPR014710">
    <property type="entry name" value="RmlC-like_jellyroll"/>
</dbReference>
<reference evidence="6" key="1">
    <citation type="journal article" date="2019" name="Int. J. Syst. Evol. Microbiol.">
        <title>The Global Catalogue of Microorganisms (GCM) 10K type strain sequencing project: providing services to taxonomists for standard genome sequencing and annotation.</title>
        <authorList>
            <consortium name="The Broad Institute Genomics Platform"/>
            <consortium name="The Broad Institute Genome Sequencing Center for Infectious Disease"/>
            <person name="Wu L."/>
            <person name="Ma J."/>
        </authorList>
    </citation>
    <scope>NUCLEOTIDE SEQUENCE [LARGE SCALE GENOMIC DNA]</scope>
    <source>
        <strain evidence="6">CGMCC 4.1782</strain>
    </source>
</reference>
<evidence type="ECO:0000259" key="3">
    <source>
        <dbReference type="Pfam" id="PF02678"/>
    </source>
</evidence>
<dbReference type="InterPro" id="IPR041602">
    <property type="entry name" value="Quercetinase_C"/>
</dbReference>
<protein>
    <submittedName>
        <fullName evidence="5">Pirin family protein</fullName>
    </submittedName>
</protein>
<dbReference type="PANTHER" id="PTHR43212">
    <property type="entry name" value="QUERCETIN 2,3-DIOXYGENASE"/>
    <property type="match status" value="1"/>
</dbReference>
<evidence type="ECO:0000256" key="1">
    <source>
        <dbReference type="ARBA" id="ARBA00008416"/>
    </source>
</evidence>
<dbReference type="InterPro" id="IPR003829">
    <property type="entry name" value="Pirin_N_dom"/>
</dbReference>
<dbReference type="SUPFAM" id="SSF51182">
    <property type="entry name" value="RmlC-like cupins"/>
    <property type="match status" value="1"/>
</dbReference>